<protein>
    <recommendedName>
        <fullName evidence="2">PiggyBac transposable element-derived protein domain-containing protein</fullName>
    </recommendedName>
</protein>
<keyword evidence="4" id="KW-1185">Reference proteome</keyword>
<proteinExistence type="predicted"/>
<comment type="caution">
    <text evidence="3">The sequence shown here is derived from an EMBL/GenBank/DDBJ whole genome shotgun (WGS) entry which is preliminary data.</text>
</comment>
<feature type="compositionally biased region" description="Acidic residues" evidence="1">
    <location>
        <begin position="25"/>
        <end position="39"/>
    </location>
</feature>
<dbReference type="Proteomes" id="UP000494106">
    <property type="component" value="Unassembled WGS sequence"/>
</dbReference>
<feature type="compositionally biased region" description="Low complexity" evidence="1">
    <location>
        <begin position="96"/>
        <end position="112"/>
    </location>
</feature>
<dbReference type="AlphaFoldDB" id="A0A8S1AKJ8"/>
<dbReference type="OrthoDB" id="118105at2759"/>
<dbReference type="PANTHER" id="PTHR46599:SF3">
    <property type="entry name" value="PIGGYBAC TRANSPOSABLE ELEMENT-DERIVED PROTEIN 4"/>
    <property type="match status" value="1"/>
</dbReference>
<evidence type="ECO:0000259" key="2">
    <source>
        <dbReference type="Pfam" id="PF13843"/>
    </source>
</evidence>
<accession>A0A8S1AKJ8</accession>
<evidence type="ECO:0000313" key="4">
    <source>
        <dbReference type="Proteomes" id="UP000494106"/>
    </source>
</evidence>
<dbReference type="EMBL" id="CADEBC010000530">
    <property type="protein sequence ID" value="CAB3247347.1"/>
    <property type="molecule type" value="Genomic_DNA"/>
</dbReference>
<reference evidence="3 4" key="1">
    <citation type="submission" date="2020-04" db="EMBL/GenBank/DDBJ databases">
        <authorList>
            <person name="Wallbank WR R."/>
            <person name="Pardo Diaz C."/>
            <person name="Kozak K."/>
            <person name="Martin S."/>
            <person name="Jiggins C."/>
            <person name="Moest M."/>
            <person name="Warren A I."/>
            <person name="Byers J.R.P. K."/>
            <person name="Montejo-Kovacevich G."/>
            <person name="Yen C E."/>
        </authorList>
    </citation>
    <scope>NUCLEOTIDE SEQUENCE [LARGE SCALE GENOMIC DNA]</scope>
</reference>
<feature type="compositionally biased region" description="Low complexity" evidence="1">
    <location>
        <begin position="57"/>
        <end position="86"/>
    </location>
</feature>
<feature type="region of interest" description="Disordered" evidence="1">
    <location>
        <begin position="22"/>
        <end position="122"/>
    </location>
</feature>
<feature type="domain" description="PiggyBac transposable element-derived protein" evidence="2">
    <location>
        <begin position="155"/>
        <end position="520"/>
    </location>
</feature>
<sequence length="636" mass="72459">MSGQRKLIPLDKIEETLESLFALSDGEESEDGHESDDRESEAIFLPPNSSDLEDILASPSSSNNGNAANFEPEDSVVPSVSGISIGRNQSETADGPNINVPINNSPVSLSISDSEDDSSEDEDWKKVLFPHDVPRNKFDDIPLKSHQNIPNKSGPHIYFRFFFTDEVLSLIAEQTNLYAAQNKQKNWVDVSNEEIQAFVGMLVLMGVHPLPNIDLYWSTDPFFCVREIADVMTVKKFKMIMKNLHLNDNTKMPQRGEPEYDKLYKIRPLIAAMNTAFQKGARNSSSQSIDECMVKFKGRSTLKQYLPNKPIKRGFKIWARCDSSTGYLFEFEVYTGKKDNDTEFGLGAAVVNSLCKVLIEKKIENAHVTFDNFFASTQLMQSLYENNIYSTATVRSNRTNLPRTLKNLMAKKGKPKLSRGQYKWRVNRNVACFTWMDTKLVNILSTAFHPKEKVTCMRTQKDGRKQEVPCPLGVVEYTKRMGGVDRFDQKRGTYPVARRSRRWWMRLYYFMVDAAITNAYILYAQKVRYPMSTLQFRTLLGRNLIGTFTSRRKRVSNLPSFVSKRPKVDSRQKAKYGLPDDQRLSDVGSHLPGPLDSYRRCRACSSNANSKKSKIQCIRCEVALCIVPCFANFHKP</sequence>
<organism evidence="3 4">
    <name type="scientific">Arctia plantaginis</name>
    <name type="common">Wood tiger moth</name>
    <name type="synonym">Phalaena plantaginis</name>
    <dbReference type="NCBI Taxonomy" id="874455"/>
    <lineage>
        <taxon>Eukaryota</taxon>
        <taxon>Metazoa</taxon>
        <taxon>Ecdysozoa</taxon>
        <taxon>Arthropoda</taxon>
        <taxon>Hexapoda</taxon>
        <taxon>Insecta</taxon>
        <taxon>Pterygota</taxon>
        <taxon>Neoptera</taxon>
        <taxon>Endopterygota</taxon>
        <taxon>Lepidoptera</taxon>
        <taxon>Glossata</taxon>
        <taxon>Ditrysia</taxon>
        <taxon>Noctuoidea</taxon>
        <taxon>Erebidae</taxon>
        <taxon>Arctiinae</taxon>
        <taxon>Arctia</taxon>
    </lineage>
</organism>
<gene>
    <name evidence="3" type="ORF">APLA_LOCUS11293</name>
</gene>
<evidence type="ECO:0000256" key="1">
    <source>
        <dbReference type="SAM" id="MobiDB-lite"/>
    </source>
</evidence>
<evidence type="ECO:0000313" key="3">
    <source>
        <dbReference type="EMBL" id="CAB3247347.1"/>
    </source>
</evidence>
<feature type="compositionally biased region" description="Acidic residues" evidence="1">
    <location>
        <begin position="113"/>
        <end position="122"/>
    </location>
</feature>
<dbReference type="Pfam" id="PF13843">
    <property type="entry name" value="DDE_Tnp_1_7"/>
    <property type="match status" value="1"/>
</dbReference>
<dbReference type="InterPro" id="IPR029526">
    <property type="entry name" value="PGBD"/>
</dbReference>
<dbReference type="PANTHER" id="PTHR46599">
    <property type="entry name" value="PIGGYBAC TRANSPOSABLE ELEMENT-DERIVED PROTEIN 4"/>
    <property type="match status" value="1"/>
</dbReference>
<name>A0A8S1AKJ8_ARCPL</name>